<dbReference type="RefSeq" id="WP_217943090.1">
    <property type="nucleotide sequence ID" value="NZ_JAHTGR010000007.1"/>
</dbReference>
<feature type="transmembrane region" description="Helical" evidence="1">
    <location>
        <begin position="238"/>
        <end position="258"/>
    </location>
</feature>
<keyword evidence="1" id="KW-0472">Membrane</keyword>
<protein>
    <submittedName>
        <fullName evidence="3">CPBP family intramembrane metalloprotease</fullName>
    </submittedName>
    <submittedName>
        <fullName evidence="4">Membrane protease YdiL (CAAX protease family)</fullName>
    </submittedName>
</protein>
<feature type="transmembrane region" description="Helical" evidence="1">
    <location>
        <begin position="660"/>
        <end position="682"/>
    </location>
</feature>
<feature type="transmembrane region" description="Helical" evidence="1">
    <location>
        <begin position="376"/>
        <end position="394"/>
    </location>
</feature>
<evidence type="ECO:0000259" key="2">
    <source>
        <dbReference type="Pfam" id="PF02517"/>
    </source>
</evidence>
<proteinExistence type="predicted"/>
<sequence length="795" mass="87025">MTQQAAQPLSPARAIWLMTKMRLTRQRNMLANNLFRKFRKKKARDGIAGKKSSLWVLTLVMVLFMAFSFVSLSRNVVLNMGCHLVADSACHLVDKDGDRHDNLELTADELHQAPFQPELTHGLTMVVTLLFGIAVLLPLGSKELAQPDWDMEWLVTMPVERSTLLWGRLLERSAANFSGMFALLPPLGIIGWYSGLGWFAPLAALAALFVLLPLAALLHTLADTGLRMWLPASQLRNLQAVTGLFSMPLMYFVMALGMPGASGFVMDWARAFPAWGGWTPPGLVLQAMQASSLAHAAQAIALLLVQTAVLIWAGVALMRYQLRNGVVNAGARESVRRKQPAVAGAAARGGLRARLSASMSPIKRRELRLLSRDRNFLVQTLVLPVVIVASQMIFNGKLSSFEELGQHHTTTAAIAFGIGVYVLMLSAFQTLNNEGQVLWLLYTAPRSIESVLKEKAQLWGALTMVYPLVVIGIGAWYTTHFEWSMLVLLLTVFAGIPIYSLIAVSLGVFACDPQAVDARARVRPTYIYLYMLLASFYTWSIYSSVWSQKLVVMVLIASMALALWQKARDALPFLLDPAAAPPPRVSTSDGLIAATAFFIMQGLATLMIMQDATTPTLKAVTMAFAASGLLVYVLMRFVYWRSKTTGVPAILRGGDMVLTLGYGAMAAVVACAVGLAYMAGLQHSSLWPEIARQMSASTGTRGWLLLLAVLAAPLFEEFIFRGLIFGGLRRSMPAVPAMIMSAAVFAVVHPPVSTLPVFVLGLCTAWTYERSKTLLGPMLVHAVYNGVILSWQFWM</sequence>
<organism evidence="3 5">
    <name type="scientific">Duganella violaceipulchra</name>
    <dbReference type="NCBI Taxonomy" id="2849652"/>
    <lineage>
        <taxon>Bacteria</taxon>
        <taxon>Pseudomonadati</taxon>
        <taxon>Pseudomonadota</taxon>
        <taxon>Betaproteobacteria</taxon>
        <taxon>Burkholderiales</taxon>
        <taxon>Oxalobacteraceae</taxon>
        <taxon>Telluria group</taxon>
        <taxon>Duganella</taxon>
    </lineage>
</organism>
<keyword evidence="1" id="KW-1133">Transmembrane helix</keyword>
<evidence type="ECO:0000256" key="1">
    <source>
        <dbReference type="SAM" id="Phobius"/>
    </source>
</evidence>
<keyword evidence="3" id="KW-0482">Metalloprotease</keyword>
<dbReference type="GO" id="GO:0008237">
    <property type="term" value="F:metallopeptidase activity"/>
    <property type="evidence" value="ECO:0007669"/>
    <property type="project" value="UniProtKB-KW"/>
</dbReference>
<feature type="transmembrane region" description="Helical" evidence="1">
    <location>
        <begin position="456"/>
        <end position="477"/>
    </location>
</feature>
<keyword evidence="1" id="KW-0812">Transmembrane</keyword>
<feature type="transmembrane region" description="Helical" evidence="1">
    <location>
        <begin position="737"/>
        <end position="768"/>
    </location>
</feature>
<dbReference type="EMBL" id="JALJZU010000011">
    <property type="protein sequence ID" value="MCP2011474.1"/>
    <property type="molecule type" value="Genomic_DNA"/>
</dbReference>
<feature type="transmembrane region" description="Helical" evidence="1">
    <location>
        <begin position="483"/>
        <end position="510"/>
    </location>
</feature>
<dbReference type="GO" id="GO:0004175">
    <property type="term" value="F:endopeptidase activity"/>
    <property type="evidence" value="ECO:0007669"/>
    <property type="project" value="UniProtKB-ARBA"/>
</dbReference>
<feature type="transmembrane region" description="Helical" evidence="1">
    <location>
        <begin position="119"/>
        <end position="139"/>
    </location>
</feature>
<dbReference type="InterPro" id="IPR052710">
    <property type="entry name" value="CAAX_protease"/>
</dbReference>
<feature type="transmembrane region" description="Helical" evidence="1">
    <location>
        <begin position="293"/>
        <end position="315"/>
    </location>
</feature>
<dbReference type="GO" id="GO:0080120">
    <property type="term" value="P:CAAX-box protein maturation"/>
    <property type="evidence" value="ECO:0007669"/>
    <property type="project" value="UniProtKB-ARBA"/>
</dbReference>
<name>A0AA41H5V1_9BURK</name>
<feature type="domain" description="CAAX prenyl protease 2/Lysostaphin resistance protein A-like" evidence="2">
    <location>
        <begin position="703"/>
        <end position="786"/>
    </location>
</feature>
<dbReference type="Proteomes" id="UP001155901">
    <property type="component" value="Unassembled WGS sequence"/>
</dbReference>
<keyword evidence="4" id="KW-0645">Protease</keyword>
<dbReference type="GO" id="GO:0006508">
    <property type="term" value="P:proteolysis"/>
    <property type="evidence" value="ECO:0007669"/>
    <property type="project" value="UniProtKB-KW"/>
</dbReference>
<accession>A0AA41H5V1</accession>
<dbReference type="PANTHER" id="PTHR36435:SF1">
    <property type="entry name" value="CAAX AMINO TERMINAL PROTEASE FAMILY PROTEIN"/>
    <property type="match status" value="1"/>
</dbReference>
<feature type="transmembrane region" description="Helical" evidence="1">
    <location>
        <begin position="199"/>
        <end position="218"/>
    </location>
</feature>
<reference evidence="3" key="1">
    <citation type="submission" date="2021-07" db="EMBL/GenBank/DDBJ databases">
        <title>Characterization of violacein-producing bacteria and related species.</title>
        <authorList>
            <person name="Wilson H.S."/>
            <person name="De Leon M.E."/>
        </authorList>
    </citation>
    <scope>NUCLEOTIDE SEQUENCE</scope>
    <source>
        <strain evidence="3">HSC-15S17</strain>
    </source>
</reference>
<reference evidence="4" key="2">
    <citation type="submission" date="2022-03" db="EMBL/GenBank/DDBJ databases">
        <title>Genome Encyclopedia of Bacteria and Archaea VI: Functional Genomics of Type Strains.</title>
        <authorList>
            <person name="Whitman W."/>
        </authorList>
    </citation>
    <scope>NUCLEOTIDE SEQUENCE</scope>
    <source>
        <strain evidence="4">HSC-15S17</strain>
    </source>
</reference>
<keyword evidence="3" id="KW-0378">Hydrolase</keyword>
<dbReference type="PANTHER" id="PTHR36435">
    <property type="entry name" value="SLR1288 PROTEIN"/>
    <property type="match status" value="1"/>
</dbReference>
<dbReference type="Pfam" id="PF02517">
    <property type="entry name" value="Rce1-like"/>
    <property type="match status" value="1"/>
</dbReference>
<feature type="transmembrane region" description="Helical" evidence="1">
    <location>
        <begin position="702"/>
        <end position="725"/>
    </location>
</feature>
<evidence type="ECO:0000313" key="6">
    <source>
        <dbReference type="Proteomes" id="UP001162889"/>
    </source>
</evidence>
<feature type="transmembrane region" description="Helical" evidence="1">
    <location>
        <begin position="621"/>
        <end position="639"/>
    </location>
</feature>
<feature type="transmembrane region" description="Helical" evidence="1">
    <location>
        <begin position="522"/>
        <end position="540"/>
    </location>
</feature>
<keyword evidence="6" id="KW-1185">Reference proteome</keyword>
<gene>
    <name evidence="3" type="ORF">KVP70_15370</name>
    <name evidence="4" type="ORF">L1274_005223</name>
</gene>
<feature type="transmembrane region" description="Helical" evidence="1">
    <location>
        <begin position="546"/>
        <end position="564"/>
    </location>
</feature>
<evidence type="ECO:0000313" key="5">
    <source>
        <dbReference type="Proteomes" id="UP001155901"/>
    </source>
</evidence>
<dbReference type="AlphaFoldDB" id="A0AA41H5V1"/>
<dbReference type="Proteomes" id="UP001162889">
    <property type="component" value="Unassembled WGS sequence"/>
</dbReference>
<evidence type="ECO:0000313" key="3">
    <source>
        <dbReference type="EMBL" id="MBV6322327.1"/>
    </source>
</evidence>
<evidence type="ECO:0000313" key="4">
    <source>
        <dbReference type="EMBL" id="MCP2011474.1"/>
    </source>
</evidence>
<feature type="transmembrane region" description="Helical" evidence="1">
    <location>
        <begin position="414"/>
        <end position="431"/>
    </location>
</feature>
<comment type="caution">
    <text evidence="3">The sequence shown here is derived from an EMBL/GenBank/DDBJ whole genome shotgun (WGS) entry which is preliminary data.</text>
</comment>
<dbReference type="EMBL" id="JAHTGR010000007">
    <property type="protein sequence ID" value="MBV6322327.1"/>
    <property type="molecule type" value="Genomic_DNA"/>
</dbReference>
<dbReference type="InterPro" id="IPR003675">
    <property type="entry name" value="Rce1/LyrA-like_dom"/>
</dbReference>
<feature type="transmembrane region" description="Helical" evidence="1">
    <location>
        <begin position="774"/>
        <end position="794"/>
    </location>
</feature>
<feature type="transmembrane region" description="Helical" evidence="1">
    <location>
        <begin position="174"/>
        <end position="193"/>
    </location>
</feature>